<dbReference type="SUPFAM" id="SSF102114">
    <property type="entry name" value="Radical SAM enzymes"/>
    <property type="match status" value="1"/>
</dbReference>
<evidence type="ECO:0000313" key="7">
    <source>
        <dbReference type="Proteomes" id="UP000831768"/>
    </source>
</evidence>
<dbReference type="GO" id="GO:0003824">
    <property type="term" value="F:catalytic activity"/>
    <property type="evidence" value="ECO:0007669"/>
    <property type="project" value="InterPro"/>
</dbReference>
<dbReference type="EMBL" id="CP096021">
    <property type="protein sequence ID" value="UPM44846.1"/>
    <property type="molecule type" value="Genomic_DNA"/>
</dbReference>
<dbReference type="GO" id="GO:0046872">
    <property type="term" value="F:metal ion binding"/>
    <property type="evidence" value="ECO:0007669"/>
    <property type="project" value="UniProtKB-KW"/>
</dbReference>
<evidence type="ECO:0000259" key="5">
    <source>
        <dbReference type="PROSITE" id="PS51918"/>
    </source>
</evidence>
<dbReference type="InterPro" id="IPR058240">
    <property type="entry name" value="rSAM_sf"/>
</dbReference>
<evidence type="ECO:0000256" key="2">
    <source>
        <dbReference type="ARBA" id="ARBA00023004"/>
    </source>
</evidence>
<sequence>MKRNEITTGDDPTKAVLSESGLHSKHLCDYVINVATGCKHGCKFCYVPSTPNIRARPEMLKEHADVDQPQREWGQYVLYRDSIIDRIDGILNRKRTWKRTPQGCGIVGISFATDCYMDGRAGKITRKVVQSLAEHDRYARVLTRNPILALQDADVFVEAGENVTIGSSIPCMNAEHVHAIEPRTPPPEHRLRGLKEFSEMGVNTYVSLSPTYPTQSRSDLHEQLERIAECEPSVIFHEPINPRSGNFQMTVQAAKAAGQNELAMELERLRDRDQWAEYAVTQLRWVQELGEGLDLPVHLWPDKSLLKHVPTDVADWLRGWRNRQSPEGFADRETPTTSPPSLEQPNLRTWA</sequence>
<evidence type="ECO:0000256" key="1">
    <source>
        <dbReference type="ARBA" id="ARBA00022723"/>
    </source>
</evidence>
<dbReference type="SFLD" id="SFLDS00029">
    <property type="entry name" value="Radical_SAM"/>
    <property type="match status" value="1"/>
</dbReference>
<dbReference type="GO" id="GO:0051536">
    <property type="term" value="F:iron-sulfur cluster binding"/>
    <property type="evidence" value="ECO:0007669"/>
    <property type="project" value="UniProtKB-KW"/>
</dbReference>
<name>A0A8U0A7N3_9EURY</name>
<feature type="region of interest" description="Disordered" evidence="4">
    <location>
        <begin position="325"/>
        <end position="351"/>
    </location>
</feature>
<feature type="domain" description="Radical SAM core" evidence="5">
    <location>
        <begin position="23"/>
        <end position="273"/>
    </location>
</feature>
<reference evidence="6" key="1">
    <citation type="submission" date="2022-04" db="EMBL/GenBank/DDBJ databases">
        <title>Halocatena sp. nov., isolated from a salt lake.</title>
        <authorList>
            <person name="Cui H.-L."/>
        </authorList>
    </citation>
    <scope>NUCLEOTIDE SEQUENCE</scope>
    <source>
        <strain evidence="6">AD-1</strain>
        <plasmid evidence="6">unnamed2</plasmid>
    </source>
</reference>
<keyword evidence="3" id="KW-0411">Iron-sulfur</keyword>
<dbReference type="AlphaFoldDB" id="A0A8U0A7N3"/>
<dbReference type="KEGG" id="haad:MW046_15775"/>
<dbReference type="InterPro" id="IPR007197">
    <property type="entry name" value="rSAM"/>
</dbReference>
<evidence type="ECO:0000256" key="3">
    <source>
        <dbReference type="ARBA" id="ARBA00023014"/>
    </source>
</evidence>
<evidence type="ECO:0000256" key="4">
    <source>
        <dbReference type="SAM" id="MobiDB-lite"/>
    </source>
</evidence>
<dbReference type="InterPro" id="IPR040086">
    <property type="entry name" value="MJ0683-like"/>
</dbReference>
<geneLocation type="plasmid" evidence="6 7">
    <name>unnamed2</name>
</geneLocation>
<dbReference type="PANTHER" id="PTHR43432">
    <property type="entry name" value="SLR0285 PROTEIN"/>
    <property type="match status" value="1"/>
</dbReference>
<dbReference type="InterPro" id="IPR006638">
    <property type="entry name" value="Elp3/MiaA/NifB-like_rSAM"/>
</dbReference>
<protein>
    <submittedName>
        <fullName evidence="6">Radical SAM protein</fullName>
    </submittedName>
</protein>
<keyword evidence="2" id="KW-0408">Iron</keyword>
<organism evidence="6 7">
    <name type="scientific">Halocatena salina</name>
    <dbReference type="NCBI Taxonomy" id="2934340"/>
    <lineage>
        <taxon>Archaea</taxon>
        <taxon>Methanobacteriati</taxon>
        <taxon>Methanobacteriota</taxon>
        <taxon>Stenosarchaea group</taxon>
        <taxon>Halobacteria</taxon>
        <taxon>Halobacteriales</taxon>
        <taxon>Natronomonadaceae</taxon>
        <taxon>Halocatena</taxon>
    </lineage>
</organism>
<keyword evidence="1" id="KW-0479">Metal-binding</keyword>
<proteinExistence type="predicted"/>
<dbReference type="Pfam" id="PF04055">
    <property type="entry name" value="Radical_SAM"/>
    <property type="match status" value="1"/>
</dbReference>
<keyword evidence="7" id="KW-1185">Reference proteome</keyword>
<keyword evidence="6" id="KW-0614">Plasmid</keyword>
<gene>
    <name evidence="6" type="ORF">MW046_15775</name>
</gene>
<accession>A0A8U0A7N3</accession>
<dbReference type="GeneID" id="71929536"/>
<dbReference type="PROSITE" id="PS51918">
    <property type="entry name" value="RADICAL_SAM"/>
    <property type="match status" value="1"/>
</dbReference>
<dbReference type="RefSeq" id="WP_247995500.1">
    <property type="nucleotide sequence ID" value="NZ_CP096021.1"/>
</dbReference>
<dbReference type="Gene3D" id="3.80.30.30">
    <property type="match status" value="1"/>
</dbReference>
<dbReference type="SFLD" id="SFLDG01084">
    <property type="entry name" value="Uncharacterised_Radical_SAM_Su"/>
    <property type="match status" value="1"/>
</dbReference>
<dbReference type="SMART" id="SM00729">
    <property type="entry name" value="Elp3"/>
    <property type="match status" value="1"/>
</dbReference>
<evidence type="ECO:0000313" key="6">
    <source>
        <dbReference type="EMBL" id="UPM44846.1"/>
    </source>
</evidence>
<dbReference type="PANTHER" id="PTHR43432:SF3">
    <property type="entry name" value="SLR0285 PROTEIN"/>
    <property type="match status" value="1"/>
</dbReference>
<feature type="compositionally biased region" description="Polar residues" evidence="4">
    <location>
        <begin position="335"/>
        <end position="351"/>
    </location>
</feature>
<dbReference type="Proteomes" id="UP000831768">
    <property type="component" value="Plasmid unnamed2"/>
</dbReference>